<proteinExistence type="inferred from homology"/>
<reference evidence="5 6" key="1">
    <citation type="journal article" date="2018" name="IMA Fungus">
        <title>IMA Genome-F 9: Draft genome sequence of Annulohypoxylon stygium, Aspergillus mulundensis, Berkeleyomyces basicola (syn. Thielaviopsis basicola), Ceratocystis smalleyi, two Cercospora beticola strains, Coleophoma cylindrospora, Fusarium fracticaudum, Phialophora cf. hyalina, and Morchella septimelata.</title>
        <authorList>
            <person name="Wingfield B.D."/>
            <person name="Bills G.F."/>
            <person name="Dong Y."/>
            <person name="Huang W."/>
            <person name="Nel W.J."/>
            <person name="Swalarsk-Parry B.S."/>
            <person name="Vaghefi N."/>
            <person name="Wilken P.M."/>
            <person name="An Z."/>
            <person name="de Beer Z.W."/>
            <person name="De Vos L."/>
            <person name="Chen L."/>
            <person name="Duong T.A."/>
            <person name="Gao Y."/>
            <person name="Hammerbacher A."/>
            <person name="Kikkert J.R."/>
            <person name="Li Y."/>
            <person name="Li H."/>
            <person name="Li K."/>
            <person name="Li Q."/>
            <person name="Liu X."/>
            <person name="Ma X."/>
            <person name="Naidoo K."/>
            <person name="Pethybridge S.J."/>
            <person name="Sun J."/>
            <person name="Steenkamp E.T."/>
            <person name="van der Nest M.A."/>
            <person name="van Wyk S."/>
            <person name="Wingfield M.J."/>
            <person name="Xiong C."/>
            <person name="Yue Q."/>
            <person name="Zhang X."/>
        </authorList>
    </citation>
    <scope>NUCLEOTIDE SEQUENCE [LARGE SCALE GENOMIC DNA]</scope>
    <source>
        <strain evidence="5 6">BP5796</strain>
    </source>
</reference>
<comment type="similarity">
    <text evidence="2">Belongs to the threonine aldolase family.</text>
</comment>
<dbReference type="InterPro" id="IPR015424">
    <property type="entry name" value="PyrdxlP-dep_Trfase"/>
</dbReference>
<organism evidence="5 6">
    <name type="scientific">Coleophoma crateriformis</name>
    <dbReference type="NCBI Taxonomy" id="565419"/>
    <lineage>
        <taxon>Eukaryota</taxon>
        <taxon>Fungi</taxon>
        <taxon>Dikarya</taxon>
        <taxon>Ascomycota</taxon>
        <taxon>Pezizomycotina</taxon>
        <taxon>Leotiomycetes</taxon>
        <taxon>Helotiales</taxon>
        <taxon>Dermateaceae</taxon>
        <taxon>Coleophoma</taxon>
    </lineage>
</organism>
<evidence type="ECO:0000313" key="5">
    <source>
        <dbReference type="EMBL" id="RDW78123.1"/>
    </source>
</evidence>
<dbReference type="Gene3D" id="3.90.1150.10">
    <property type="entry name" value="Aspartate Aminotransferase, domain 1"/>
    <property type="match status" value="1"/>
</dbReference>
<keyword evidence="3" id="KW-0663">Pyridoxal phosphate</keyword>
<sequence length="383" mass="41916">MLLLLLTRYSPEKKSRRQQLKAVRNEMATYSFRDDYSDGAHPDIIAAIGRANTPNQMPYGEDSYSANAKKLIKEKMNAPGAEIYFVTSGTLANIIAIGSCLRSYEAVIAASSGHIVVRETGAIEAIGQKIINVDPVHGKLTPAGILKALGDNLHFPHMAKPRLVYISNTTEVGTVYSKTELETIAQLCRAHGLLLFLDGARLGVALAAEQNDLTLEDYGRLTDMFWIGGTKVGALMGEAIVINNPTLQEDFRFHIKQRGGLLAKGGILGSQFEELFRGDLYYTLASHANLMAKALSDGLQEVGFRLTERTASNQVFAILPNALIKKLQADFAFYIWNTLDGKQSVVRLITSWSTEAKQVQAFIKMLQVGGVPTEHATAADELQ</sequence>
<accession>A0A3D8RVP1</accession>
<evidence type="ECO:0000256" key="3">
    <source>
        <dbReference type="ARBA" id="ARBA00022898"/>
    </source>
</evidence>
<dbReference type="Gene3D" id="3.40.640.10">
    <property type="entry name" value="Type I PLP-dependent aspartate aminotransferase-like (Major domain)"/>
    <property type="match status" value="1"/>
</dbReference>
<dbReference type="PANTHER" id="PTHR48097">
    <property type="entry name" value="L-THREONINE ALDOLASE-RELATED"/>
    <property type="match status" value="1"/>
</dbReference>
<evidence type="ECO:0000313" key="6">
    <source>
        <dbReference type="Proteomes" id="UP000256328"/>
    </source>
</evidence>
<dbReference type="GO" id="GO:0016829">
    <property type="term" value="F:lyase activity"/>
    <property type="evidence" value="ECO:0007669"/>
    <property type="project" value="InterPro"/>
</dbReference>
<dbReference type="Pfam" id="PF01212">
    <property type="entry name" value="Beta_elim_lyase"/>
    <property type="match status" value="1"/>
</dbReference>
<dbReference type="EMBL" id="PDLN01000008">
    <property type="protein sequence ID" value="RDW78123.1"/>
    <property type="molecule type" value="Genomic_DNA"/>
</dbReference>
<evidence type="ECO:0000256" key="2">
    <source>
        <dbReference type="ARBA" id="ARBA00006966"/>
    </source>
</evidence>
<dbReference type="InterPro" id="IPR001597">
    <property type="entry name" value="ArAA_b-elim_lyase/Thr_aldolase"/>
</dbReference>
<evidence type="ECO:0000259" key="4">
    <source>
        <dbReference type="Pfam" id="PF01212"/>
    </source>
</evidence>
<dbReference type="GO" id="GO:0006520">
    <property type="term" value="P:amino acid metabolic process"/>
    <property type="evidence" value="ECO:0007669"/>
    <property type="project" value="InterPro"/>
</dbReference>
<name>A0A3D8RVP1_9HELO</name>
<dbReference type="AlphaFoldDB" id="A0A3D8RVP1"/>
<feature type="domain" description="Aromatic amino acid beta-eliminating lyase/threonine aldolase" evidence="4">
    <location>
        <begin position="44"/>
        <end position="318"/>
    </location>
</feature>
<comment type="cofactor">
    <cofactor evidence="1">
        <name>pyridoxal 5'-phosphate</name>
        <dbReference type="ChEBI" id="CHEBI:597326"/>
    </cofactor>
</comment>
<keyword evidence="6" id="KW-1185">Reference proteome</keyword>
<dbReference type="InterPro" id="IPR015422">
    <property type="entry name" value="PyrdxlP-dep_Trfase_small"/>
</dbReference>
<dbReference type="SUPFAM" id="SSF53383">
    <property type="entry name" value="PLP-dependent transferases"/>
    <property type="match status" value="1"/>
</dbReference>
<dbReference type="InterPro" id="IPR015421">
    <property type="entry name" value="PyrdxlP-dep_Trfase_major"/>
</dbReference>
<comment type="caution">
    <text evidence="5">The sequence shown here is derived from an EMBL/GenBank/DDBJ whole genome shotgun (WGS) entry which is preliminary data.</text>
</comment>
<evidence type="ECO:0000256" key="1">
    <source>
        <dbReference type="ARBA" id="ARBA00001933"/>
    </source>
</evidence>
<protein>
    <submittedName>
        <fullName evidence="5">Threonine aldolase</fullName>
    </submittedName>
</protein>
<dbReference type="Proteomes" id="UP000256328">
    <property type="component" value="Unassembled WGS sequence"/>
</dbReference>
<dbReference type="OrthoDB" id="10261951at2759"/>
<gene>
    <name evidence="5" type="ORF">BP5796_05975</name>
</gene>
<dbReference type="PANTHER" id="PTHR48097:SF5">
    <property type="entry name" value="LOW SPECIFICITY L-THREONINE ALDOLASE"/>
    <property type="match status" value="1"/>
</dbReference>